<reference evidence="3 4" key="1">
    <citation type="submission" date="2021-03" db="EMBL/GenBank/DDBJ databases">
        <title>Thermosipho ferrireducens sp.nov., an anaerobic thermophilic iron-reducing bacterium isolated from a deep-sea hydrothermal sulfide deposits.</title>
        <authorList>
            <person name="Zeng X."/>
            <person name="Chen Y."/>
            <person name="Shao Z."/>
        </authorList>
    </citation>
    <scope>NUCLEOTIDE SEQUENCE [LARGE SCALE GENOMIC DNA]</scope>
    <source>
        <strain evidence="3 4">JL129W03</strain>
    </source>
</reference>
<keyword evidence="1" id="KW-0732">Signal</keyword>
<dbReference type="RefSeq" id="WP_207566331.1">
    <property type="nucleotide sequence ID" value="NZ_CP071446.1"/>
</dbReference>
<dbReference type="Proteomes" id="UP000671862">
    <property type="component" value="Chromosome"/>
</dbReference>
<dbReference type="PANTHER" id="PTHR21666">
    <property type="entry name" value="PEPTIDASE-RELATED"/>
    <property type="match status" value="1"/>
</dbReference>
<dbReference type="Pfam" id="PF01551">
    <property type="entry name" value="Peptidase_M23"/>
    <property type="match status" value="1"/>
</dbReference>
<dbReference type="EMBL" id="CP071446">
    <property type="protein sequence ID" value="QTA37607.1"/>
    <property type="molecule type" value="Genomic_DNA"/>
</dbReference>
<gene>
    <name evidence="3" type="ORF">JYK00_07705</name>
</gene>
<dbReference type="InterPro" id="IPR011055">
    <property type="entry name" value="Dup_hybrid_motif"/>
</dbReference>
<evidence type="ECO:0000259" key="2">
    <source>
        <dbReference type="Pfam" id="PF01551"/>
    </source>
</evidence>
<evidence type="ECO:0000313" key="4">
    <source>
        <dbReference type="Proteomes" id="UP000671862"/>
    </source>
</evidence>
<proteinExistence type="predicted"/>
<feature type="domain" description="M23ase beta-sheet core" evidence="2">
    <location>
        <begin position="45"/>
        <end position="110"/>
    </location>
</feature>
<dbReference type="PANTHER" id="PTHR21666:SF289">
    <property type="entry name" value="L-ALA--D-GLU ENDOPEPTIDASE"/>
    <property type="match status" value="1"/>
</dbReference>
<organism evidence="3 4">
    <name type="scientific">Thermosipho ferrireducens</name>
    <dbReference type="NCBI Taxonomy" id="2571116"/>
    <lineage>
        <taxon>Bacteria</taxon>
        <taxon>Thermotogati</taxon>
        <taxon>Thermotogota</taxon>
        <taxon>Thermotogae</taxon>
        <taxon>Thermotogales</taxon>
        <taxon>Fervidobacteriaceae</taxon>
        <taxon>Thermosipho</taxon>
    </lineage>
</organism>
<dbReference type="SUPFAM" id="SSF51261">
    <property type="entry name" value="Duplicated hybrid motif"/>
    <property type="match status" value="2"/>
</dbReference>
<evidence type="ECO:0000256" key="1">
    <source>
        <dbReference type="ARBA" id="ARBA00022729"/>
    </source>
</evidence>
<dbReference type="InterPro" id="IPR016047">
    <property type="entry name" value="M23ase_b-sheet_dom"/>
</dbReference>
<keyword evidence="4" id="KW-1185">Reference proteome</keyword>
<protein>
    <submittedName>
        <fullName evidence="3">M23 family metallopeptidase</fullName>
    </submittedName>
</protein>
<accession>A0ABX7S7K3</accession>
<dbReference type="InterPro" id="IPR050570">
    <property type="entry name" value="Cell_wall_metabolism_enzyme"/>
</dbReference>
<dbReference type="Gene3D" id="2.70.70.10">
    <property type="entry name" value="Glucose Permease (Domain IIA)"/>
    <property type="match status" value="1"/>
</dbReference>
<name>A0ABX7S7K3_9BACT</name>
<dbReference type="CDD" id="cd12797">
    <property type="entry name" value="M23_peptidase"/>
    <property type="match status" value="1"/>
</dbReference>
<evidence type="ECO:0000313" key="3">
    <source>
        <dbReference type="EMBL" id="QTA37607.1"/>
    </source>
</evidence>
<sequence length="320" mass="36427">MKKLLLLVLLVVGLSLFSAFIPPVEDSYLTSTFGEFRSTGTAAHFHGGIDFSTFLREGVPIRAIYDGYLARIEIDDDNIYGNVVVLQHPNGYRSLYAHLSAFAPKIQKLVDNLIAEFGKQRIVVEFSEENIKFSQGDVIGYSGKTGEAVQPHAHVEIRDRTEETLYNPLDFIKIDPPKGEIVVKDLIINGKRYDYEEGKTYQYSGAYPKIAVNAYFQINRNLIGLNDIKLYFSNKLVYHIMFDSVPMSEFEKAYTVYTDDSIASGYVYRAYYKLYPEKIGSVVKENNFPEFKPSGDIIPVTIELSDAWGRKKVLTFNLRR</sequence>